<organism evidence="19 20">
    <name type="scientific">Drosophila lebanonensis</name>
    <name type="common">Fruit fly</name>
    <name type="synonym">Scaptodrosophila lebanonensis</name>
    <dbReference type="NCBI Taxonomy" id="7225"/>
    <lineage>
        <taxon>Eukaryota</taxon>
        <taxon>Metazoa</taxon>
        <taxon>Ecdysozoa</taxon>
        <taxon>Arthropoda</taxon>
        <taxon>Hexapoda</taxon>
        <taxon>Insecta</taxon>
        <taxon>Pterygota</taxon>
        <taxon>Neoptera</taxon>
        <taxon>Endopterygota</taxon>
        <taxon>Diptera</taxon>
        <taxon>Brachycera</taxon>
        <taxon>Muscomorpha</taxon>
        <taxon>Ephydroidea</taxon>
        <taxon>Drosophilidae</taxon>
        <taxon>Scaptodrosophila</taxon>
    </lineage>
</organism>
<evidence type="ECO:0000259" key="18">
    <source>
        <dbReference type="Pfam" id="PF22249"/>
    </source>
</evidence>
<dbReference type="GO" id="GO:0046872">
    <property type="term" value="F:metal ion binding"/>
    <property type="evidence" value="ECO:0007669"/>
    <property type="project" value="UniProtKB-KW"/>
</dbReference>
<keyword evidence="10 15" id="KW-1133">Transmembrane helix</keyword>
<protein>
    <recommendedName>
        <fullName evidence="14">FXNA-like protease</fullName>
    </recommendedName>
</protein>
<reference evidence="20" key="1">
    <citation type="submission" date="2025-08" db="UniProtKB">
        <authorList>
            <consortium name="RefSeq"/>
        </authorList>
    </citation>
    <scope>IDENTIFICATION</scope>
    <source>
        <strain evidence="20">11010-0011.00</strain>
        <tissue evidence="20">Whole body</tissue>
    </source>
</reference>
<feature type="transmembrane region" description="Helical" evidence="15">
    <location>
        <begin position="488"/>
        <end position="509"/>
    </location>
</feature>
<dbReference type="Pfam" id="PF22249">
    <property type="entry name" value="ERMP1-TM"/>
    <property type="match status" value="1"/>
</dbReference>
<keyword evidence="9" id="KW-0862">Zinc</keyword>
<feature type="transmembrane region" description="Helical" evidence="15">
    <location>
        <begin position="616"/>
        <end position="637"/>
    </location>
</feature>
<name>A0A6J2UDI6_DROLE</name>
<evidence type="ECO:0000313" key="20">
    <source>
        <dbReference type="RefSeq" id="XP_030385182.1"/>
    </source>
</evidence>
<evidence type="ECO:0000256" key="9">
    <source>
        <dbReference type="ARBA" id="ARBA00022833"/>
    </source>
</evidence>
<dbReference type="Gene3D" id="3.40.630.10">
    <property type="entry name" value="Zn peptidases"/>
    <property type="match status" value="1"/>
</dbReference>
<comment type="subcellular location">
    <subcellularLocation>
        <location evidence="2">Endoplasmic reticulum membrane</location>
        <topology evidence="2">Multi-pass membrane protein</topology>
    </subcellularLocation>
</comment>
<evidence type="ECO:0000256" key="13">
    <source>
        <dbReference type="ARBA" id="ARBA00023180"/>
    </source>
</evidence>
<gene>
    <name evidence="20" type="primary">LOC115632251</name>
</gene>
<dbReference type="PANTHER" id="PTHR12147">
    <property type="entry name" value="METALLOPEPTIDASE M28 FAMILY MEMBER"/>
    <property type="match status" value="1"/>
</dbReference>
<feature type="transmembrane region" description="Helical" evidence="15">
    <location>
        <begin position="516"/>
        <end position="536"/>
    </location>
</feature>
<dbReference type="InterPro" id="IPR007484">
    <property type="entry name" value="Peptidase_M28"/>
</dbReference>
<keyword evidence="13" id="KW-0325">Glycoprotein</keyword>
<dbReference type="GeneID" id="115632251"/>
<evidence type="ECO:0000256" key="2">
    <source>
        <dbReference type="ARBA" id="ARBA00004477"/>
    </source>
</evidence>
<evidence type="ECO:0000256" key="8">
    <source>
        <dbReference type="ARBA" id="ARBA00022824"/>
    </source>
</evidence>
<keyword evidence="12 15" id="KW-0472">Membrane</keyword>
<evidence type="ECO:0000256" key="12">
    <source>
        <dbReference type="ARBA" id="ARBA00023136"/>
    </source>
</evidence>
<evidence type="ECO:0000256" key="14">
    <source>
        <dbReference type="ARBA" id="ARBA00078796"/>
    </source>
</evidence>
<dbReference type="GO" id="GO:0008235">
    <property type="term" value="F:metalloexopeptidase activity"/>
    <property type="evidence" value="ECO:0007669"/>
    <property type="project" value="InterPro"/>
</dbReference>
<dbReference type="InterPro" id="IPR053974">
    <property type="entry name" value="ERMP1_1-A_TM"/>
</dbReference>
<feature type="transmembrane region" description="Helical" evidence="15">
    <location>
        <begin position="542"/>
        <end position="565"/>
    </location>
</feature>
<evidence type="ECO:0000256" key="11">
    <source>
        <dbReference type="ARBA" id="ARBA00023049"/>
    </source>
</evidence>
<evidence type="ECO:0000256" key="4">
    <source>
        <dbReference type="ARBA" id="ARBA00022670"/>
    </source>
</evidence>
<accession>A0A6J2UDI6</accession>
<dbReference type="Pfam" id="PF04389">
    <property type="entry name" value="Peptidase_M28"/>
    <property type="match status" value="1"/>
</dbReference>
<dbReference type="GO" id="GO:0005789">
    <property type="term" value="C:endoplasmic reticulum membrane"/>
    <property type="evidence" value="ECO:0007669"/>
    <property type="project" value="UniProtKB-SubCell"/>
</dbReference>
<proteinExistence type="inferred from homology"/>
<dbReference type="InterPro" id="IPR045175">
    <property type="entry name" value="M28_fam"/>
</dbReference>
<comment type="similarity">
    <text evidence="3">Belongs to the peptidase M28 family.</text>
</comment>
<feature type="transmembrane region" description="Helical" evidence="15">
    <location>
        <begin position="35"/>
        <end position="53"/>
    </location>
</feature>
<dbReference type="InterPro" id="IPR048024">
    <property type="entry name" value="Fxna-like_M28_dom"/>
</dbReference>
<feature type="domain" description="Peptidase M28" evidence="16">
    <location>
        <begin position="145"/>
        <end position="339"/>
    </location>
</feature>
<evidence type="ECO:0000256" key="5">
    <source>
        <dbReference type="ARBA" id="ARBA00022692"/>
    </source>
</evidence>
<sequence>MDNRKDIDGASAVIDISQKEKTHKQLDWYYSPAQLLFWFGLFFAVVVPLFDYLPTAIKINEESSNPGEFVAERAERILLEFDRMGPKIVGDEMNEKIMVKFLLNEIEKVRAEMRDDLYELEVDVQQASGAYLHWEMVNMYQGMQNVIVKLSTKSSNSTSYLLINSHYDSKPGSVGTSDAGHMVVTMLEVLRQLAKSEETFLHPVVFLFNGAEEQPLQGSHAFISQHKWSANCKALFNLDSAGCGGREILFQGGPNHPWLMSHYKKSAKHPFATTMAEEIFQAGIIPSDTDFRIFRDFGPVPGLDMAGSYNGYVYHTKYDRFNIIPRGSLQNTGDNLLSLVRGFTNAEEMYDTDAHSEGHSVFFDYLGLFFVYYKEATGVALNLCFSFAGLILVGASLWRMGKLSDMTFGKITGIFGMVFLLELASFVLALGLPLLMAVFYDAGDRTLTYFSNKWLIIGLYICPALIGLMLPITLYLTFRPNDKISHAYHLQMAPHAHCVLLALLCIILTAVGLRSIYLCMISIFFYICSLIINLLSKLHDRGYIWALVLSICQIMPFLYFSYLFLAFLTITIPMMGRKGIDVNPDLLTAGLCALGTILSMGFIAPLINIFRRPNSVMGGLALITFIFCMISVSEVGFPYRTKTSVMRVNFLQVRRTFYEYDGSISLDDSGYYFDFQDRRVEQPLIDSMNLTGLIGIADKCDSVMMCGVPCFNHRWCKARYEGHWLPREKPVEIPGTSVLTLLSKVVLSDGFTVRYVFNLDGPARMSLFVQPMRGVKLLNWSFLHGMLDQPATFRPPYHIFYAYGNDDTPLEFFFELTKDDGNFNEPVFEIGVSGHYLSFLHKRDAESERFIASFPDWVHAMEWPASYERYVY</sequence>
<dbReference type="SUPFAM" id="SSF53187">
    <property type="entry name" value="Zn-dependent exopeptidases"/>
    <property type="match status" value="1"/>
</dbReference>
<dbReference type="RefSeq" id="XP_030385182.1">
    <property type="nucleotide sequence ID" value="XM_030529322.1"/>
</dbReference>
<comment type="cofactor">
    <cofactor evidence="1">
        <name>Zn(2+)</name>
        <dbReference type="ChEBI" id="CHEBI:29105"/>
    </cofactor>
</comment>
<feature type="domain" description="Endoplasmic reticulum metallopeptidase 1/1-A TM" evidence="18">
    <location>
        <begin position="418"/>
        <end position="627"/>
    </location>
</feature>
<keyword evidence="5 15" id="KW-0812">Transmembrane</keyword>
<feature type="transmembrane region" description="Helical" evidence="15">
    <location>
        <begin position="418"/>
        <end position="442"/>
    </location>
</feature>
<evidence type="ECO:0000259" key="16">
    <source>
        <dbReference type="Pfam" id="PF04389"/>
    </source>
</evidence>
<evidence type="ECO:0000256" key="7">
    <source>
        <dbReference type="ARBA" id="ARBA00022801"/>
    </source>
</evidence>
<dbReference type="OrthoDB" id="76293at2759"/>
<dbReference type="Pfam" id="PF22248">
    <property type="entry name" value="ERMP1_C"/>
    <property type="match status" value="1"/>
</dbReference>
<dbReference type="GO" id="GO:0006508">
    <property type="term" value="P:proteolysis"/>
    <property type="evidence" value="ECO:0007669"/>
    <property type="project" value="UniProtKB-KW"/>
</dbReference>
<evidence type="ECO:0000256" key="15">
    <source>
        <dbReference type="SAM" id="Phobius"/>
    </source>
</evidence>
<keyword evidence="19" id="KW-1185">Reference proteome</keyword>
<evidence type="ECO:0000313" key="19">
    <source>
        <dbReference type="Proteomes" id="UP000504634"/>
    </source>
</evidence>
<feature type="domain" description="Endoplasmic reticulum metallopeptidase 1-like C-terminal" evidence="17">
    <location>
        <begin position="643"/>
        <end position="870"/>
    </location>
</feature>
<evidence type="ECO:0000256" key="1">
    <source>
        <dbReference type="ARBA" id="ARBA00001947"/>
    </source>
</evidence>
<keyword evidence="11" id="KW-0482">Metalloprotease</keyword>
<feature type="transmembrane region" description="Helical" evidence="15">
    <location>
        <begin position="454"/>
        <end position="476"/>
    </location>
</feature>
<keyword evidence="8" id="KW-0256">Endoplasmic reticulum</keyword>
<dbReference type="PANTHER" id="PTHR12147:SF22">
    <property type="entry name" value="ENDOPLASMIC RETICULUM METALLOPEPTIDASE 1"/>
    <property type="match status" value="1"/>
</dbReference>
<dbReference type="AlphaFoldDB" id="A0A6J2UDI6"/>
<evidence type="ECO:0000259" key="17">
    <source>
        <dbReference type="Pfam" id="PF22248"/>
    </source>
</evidence>
<feature type="transmembrane region" description="Helical" evidence="15">
    <location>
        <begin position="586"/>
        <end position="610"/>
    </location>
</feature>
<evidence type="ECO:0000256" key="6">
    <source>
        <dbReference type="ARBA" id="ARBA00022723"/>
    </source>
</evidence>
<keyword evidence="4" id="KW-0645">Protease</keyword>
<dbReference type="InterPro" id="IPR053973">
    <property type="entry name" value="ERMP1-like_C"/>
</dbReference>
<dbReference type="Proteomes" id="UP000504634">
    <property type="component" value="Unplaced"/>
</dbReference>
<dbReference type="CDD" id="cd03875">
    <property type="entry name" value="M28_Fxna_like"/>
    <property type="match status" value="1"/>
</dbReference>
<dbReference type="FunFam" id="3.40.630.10:FF:000008">
    <property type="entry name" value="Endoplasmic reticulum metallopeptidase 1"/>
    <property type="match status" value="1"/>
</dbReference>
<keyword evidence="6" id="KW-0479">Metal-binding</keyword>
<evidence type="ECO:0000256" key="10">
    <source>
        <dbReference type="ARBA" id="ARBA00022989"/>
    </source>
</evidence>
<keyword evidence="7" id="KW-0378">Hydrolase</keyword>
<feature type="transmembrane region" description="Helical" evidence="15">
    <location>
        <begin position="379"/>
        <end position="398"/>
    </location>
</feature>
<evidence type="ECO:0000256" key="3">
    <source>
        <dbReference type="ARBA" id="ARBA00010918"/>
    </source>
</evidence>